<dbReference type="Gene3D" id="2.120.10.30">
    <property type="entry name" value="TolB, C-terminal domain"/>
    <property type="match status" value="1"/>
</dbReference>
<dbReference type="GO" id="GO:0005509">
    <property type="term" value="F:calcium ion binding"/>
    <property type="evidence" value="ECO:0007669"/>
    <property type="project" value="TreeGrafter"/>
</dbReference>
<feature type="domain" description="SMP-30/Gluconolactonase/LRE-like region" evidence="2">
    <location>
        <begin position="2"/>
        <end position="46"/>
    </location>
</feature>
<dbReference type="GO" id="GO:0019853">
    <property type="term" value="P:L-ascorbic acid biosynthetic process"/>
    <property type="evidence" value="ECO:0007669"/>
    <property type="project" value="TreeGrafter"/>
</dbReference>
<dbReference type="InterPro" id="IPR013658">
    <property type="entry name" value="SGL"/>
</dbReference>
<name>A0A8T9PY75_9BACT</name>
<evidence type="ECO:0000313" key="3">
    <source>
        <dbReference type="EMBL" id="UOQ70007.1"/>
    </source>
</evidence>
<gene>
    <name evidence="3" type="ORF">MUN79_14535</name>
</gene>
<organism evidence="3 4">
    <name type="scientific">Hymenobacter cellulosilyticus</name>
    <dbReference type="NCBI Taxonomy" id="2932248"/>
    <lineage>
        <taxon>Bacteria</taxon>
        <taxon>Pseudomonadati</taxon>
        <taxon>Bacteroidota</taxon>
        <taxon>Cytophagia</taxon>
        <taxon>Cytophagales</taxon>
        <taxon>Hymenobacteraceae</taxon>
        <taxon>Hymenobacter</taxon>
    </lineage>
</organism>
<dbReference type="KEGG" id="hcu:MUN79_14535"/>
<dbReference type="EMBL" id="CP095046">
    <property type="protein sequence ID" value="UOQ70007.1"/>
    <property type="molecule type" value="Genomic_DNA"/>
</dbReference>
<dbReference type="Proteomes" id="UP000831796">
    <property type="component" value="Chromosome"/>
</dbReference>
<sequence length="81" mass="8362">MGRGQVACYDPATGEKLSSVAVPAPHTSSCAFGGPELKTLFITSARQDLTPEQLAKYPLSGNLFATEPGVAGVPTHSFRAG</sequence>
<dbReference type="InterPro" id="IPR011042">
    <property type="entry name" value="6-blade_b-propeller_TolB-like"/>
</dbReference>
<dbReference type="Pfam" id="PF08450">
    <property type="entry name" value="SGL"/>
    <property type="match status" value="1"/>
</dbReference>
<dbReference type="PANTHER" id="PTHR10907:SF47">
    <property type="entry name" value="REGUCALCIN"/>
    <property type="match status" value="1"/>
</dbReference>
<evidence type="ECO:0000259" key="2">
    <source>
        <dbReference type="Pfam" id="PF08450"/>
    </source>
</evidence>
<keyword evidence="4" id="KW-1185">Reference proteome</keyword>
<accession>A0A8T9PY75</accession>
<dbReference type="PANTHER" id="PTHR10907">
    <property type="entry name" value="REGUCALCIN"/>
    <property type="match status" value="1"/>
</dbReference>
<dbReference type="SUPFAM" id="SSF63829">
    <property type="entry name" value="Calcium-dependent phosphotriesterase"/>
    <property type="match status" value="1"/>
</dbReference>
<dbReference type="GO" id="GO:0004341">
    <property type="term" value="F:gluconolactonase activity"/>
    <property type="evidence" value="ECO:0007669"/>
    <property type="project" value="TreeGrafter"/>
</dbReference>
<evidence type="ECO:0000256" key="1">
    <source>
        <dbReference type="ARBA" id="ARBA00008853"/>
    </source>
</evidence>
<reference evidence="3" key="1">
    <citation type="submission" date="2022-04" db="EMBL/GenBank/DDBJ databases">
        <title>Hymenobacter sp. isolated from the air.</title>
        <authorList>
            <person name="Won M."/>
            <person name="Lee C.-M."/>
            <person name="Woen H.-Y."/>
            <person name="Kwon S.-W."/>
        </authorList>
    </citation>
    <scope>NUCLEOTIDE SEQUENCE</scope>
    <source>
        <strain evidence="3">5116S-3</strain>
    </source>
</reference>
<comment type="similarity">
    <text evidence="1">Belongs to the SMP-30/CGR1 family.</text>
</comment>
<dbReference type="AlphaFoldDB" id="A0A8T9PY75"/>
<evidence type="ECO:0000313" key="4">
    <source>
        <dbReference type="Proteomes" id="UP000831796"/>
    </source>
</evidence>
<proteinExistence type="inferred from homology"/>
<protein>
    <submittedName>
        <fullName evidence="3">SMP-30/gluconolactonase/LRE family protein</fullName>
    </submittedName>
</protein>